<evidence type="ECO:0000256" key="1">
    <source>
        <dbReference type="SAM" id="SignalP"/>
    </source>
</evidence>
<feature type="signal peptide" evidence="1">
    <location>
        <begin position="1"/>
        <end position="24"/>
    </location>
</feature>
<accession>A0ABW1TX21</accession>
<dbReference type="RefSeq" id="WP_371436032.1">
    <property type="nucleotide sequence ID" value="NZ_JBHSRS010000015.1"/>
</dbReference>
<dbReference type="EMBL" id="JBHSRS010000015">
    <property type="protein sequence ID" value="MFC6281031.1"/>
    <property type="molecule type" value="Genomic_DNA"/>
</dbReference>
<dbReference type="Gene3D" id="2.40.50.320">
    <property type="entry name" value="Copper binding periplasmic protein CusF"/>
    <property type="match status" value="1"/>
</dbReference>
<dbReference type="Proteomes" id="UP001596270">
    <property type="component" value="Unassembled WGS sequence"/>
</dbReference>
<name>A0ABW1TX21_9BURK</name>
<evidence type="ECO:0000313" key="3">
    <source>
        <dbReference type="Proteomes" id="UP001596270"/>
    </source>
</evidence>
<dbReference type="InterPro" id="IPR042230">
    <property type="entry name" value="CusF_sf"/>
</dbReference>
<organism evidence="2 3">
    <name type="scientific">Polaromonas aquatica</name>
    <dbReference type="NCBI Taxonomy" id="332657"/>
    <lineage>
        <taxon>Bacteria</taxon>
        <taxon>Pseudomonadati</taxon>
        <taxon>Pseudomonadota</taxon>
        <taxon>Betaproteobacteria</taxon>
        <taxon>Burkholderiales</taxon>
        <taxon>Comamonadaceae</taxon>
        <taxon>Polaromonas</taxon>
    </lineage>
</organism>
<evidence type="ECO:0000313" key="2">
    <source>
        <dbReference type="EMBL" id="MFC6281031.1"/>
    </source>
</evidence>
<comment type="caution">
    <text evidence="2">The sequence shown here is derived from an EMBL/GenBank/DDBJ whole genome shotgun (WGS) entry which is preliminary data.</text>
</comment>
<feature type="chain" id="PRO_5046872121" evidence="1">
    <location>
        <begin position="25"/>
        <end position="115"/>
    </location>
</feature>
<keyword evidence="1" id="KW-0732">Signal</keyword>
<sequence length="115" mass="12254">MQSTLKFSLAAALLSIGMSGFAVAATDMPSSATVPAASLAAVKLTAGEVRKVDLEQGKLNIKHEALENLDMPGMTMVFKASDANLLKDVKQGDKILFRVEKTDAGFMIVRLEQAK</sequence>
<dbReference type="InterPro" id="IPR021647">
    <property type="entry name" value="CusF_Ec"/>
</dbReference>
<dbReference type="Pfam" id="PF11604">
    <property type="entry name" value="CusF_Ec"/>
    <property type="match status" value="1"/>
</dbReference>
<reference evidence="3" key="1">
    <citation type="journal article" date="2019" name="Int. J. Syst. Evol. Microbiol.">
        <title>The Global Catalogue of Microorganisms (GCM) 10K type strain sequencing project: providing services to taxonomists for standard genome sequencing and annotation.</title>
        <authorList>
            <consortium name="The Broad Institute Genomics Platform"/>
            <consortium name="The Broad Institute Genome Sequencing Center for Infectious Disease"/>
            <person name="Wu L."/>
            <person name="Ma J."/>
        </authorList>
    </citation>
    <scope>NUCLEOTIDE SEQUENCE [LARGE SCALE GENOMIC DNA]</scope>
    <source>
        <strain evidence="3">CCUG 39402</strain>
    </source>
</reference>
<proteinExistence type="predicted"/>
<gene>
    <name evidence="2" type="ORF">ACFQND_07280</name>
</gene>
<protein>
    <submittedName>
        <fullName evidence="2">Copper-binding protein</fullName>
    </submittedName>
</protein>
<keyword evidence="3" id="KW-1185">Reference proteome</keyword>